<gene>
    <name evidence="3" type="ORF">OJAV_G00236920</name>
</gene>
<reference evidence="3 4" key="2">
    <citation type="submission" date="2019-01" db="EMBL/GenBank/DDBJ databases">
        <title>A chromosome length genome reference of the Java medaka (oryzias javanicus).</title>
        <authorList>
            <person name="Herpin A."/>
            <person name="Takehana Y."/>
            <person name="Naruse K."/>
            <person name="Ansai S."/>
            <person name="Kawaguchi M."/>
        </authorList>
    </citation>
    <scope>NUCLEOTIDE SEQUENCE [LARGE SCALE GENOMIC DNA]</scope>
    <source>
        <strain evidence="3">RS831</strain>
        <tissue evidence="3">Whole body</tissue>
    </source>
</reference>
<evidence type="ECO:0000256" key="2">
    <source>
        <dbReference type="SAM" id="SignalP"/>
    </source>
</evidence>
<evidence type="ECO:0000313" key="4">
    <source>
        <dbReference type="Proteomes" id="UP000283210"/>
    </source>
</evidence>
<dbReference type="Proteomes" id="UP000283210">
    <property type="component" value="Unassembled WGS sequence"/>
</dbReference>
<keyword evidence="4" id="KW-1185">Reference proteome</keyword>
<keyword evidence="2" id="KW-0732">Signal</keyword>
<feature type="compositionally biased region" description="Polar residues" evidence="1">
    <location>
        <begin position="88"/>
        <end position="142"/>
    </location>
</feature>
<evidence type="ECO:0000313" key="3">
    <source>
        <dbReference type="EMBL" id="RVE55382.1"/>
    </source>
</evidence>
<organism evidence="3 4">
    <name type="scientific">Oryzias javanicus</name>
    <name type="common">Javanese ricefish</name>
    <name type="synonym">Aplocheilus javanicus</name>
    <dbReference type="NCBI Taxonomy" id="123683"/>
    <lineage>
        <taxon>Eukaryota</taxon>
        <taxon>Metazoa</taxon>
        <taxon>Chordata</taxon>
        <taxon>Craniata</taxon>
        <taxon>Vertebrata</taxon>
        <taxon>Euteleostomi</taxon>
        <taxon>Actinopterygii</taxon>
        <taxon>Neopterygii</taxon>
        <taxon>Teleostei</taxon>
        <taxon>Neoteleostei</taxon>
        <taxon>Acanthomorphata</taxon>
        <taxon>Ovalentaria</taxon>
        <taxon>Atherinomorphae</taxon>
        <taxon>Beloniformes</taxon>
        <taxon>Adrianichthyidae</taxon>
        <taxon>Oryziinae</taxon>
        <taxon>Oryzias</taxon>
    </lineage>
</organism>
<dbReference type="AlphaFoldDB" id="A0A3S2MBE4"/>
<protein>
    <submittedName>
        <fullName evidence="3">Uncharacterized protein</fullName>
    </submittedName>
</protein>
<proteinExistence type="predicted"/>
<dbReference type="OrthoDB" id="8959538at2759"/>
<evidence type="ECO:0000256" key="1">
    <source>
        <dbReference type="SAM" id="MobiDB-lite"/>
    </source>
</evidence>
<accession>A0A3S2MBE4</accession>
<reference evidence="3 4" key="1">
    <citation type="submission" date="2018-11" db="EMBL/GenBank/DDBJ databases">
        <authorList>
            <person name="Lopez-Roques C."/>
            <person name="Donnadieu C."/>
            <person name="Bouchez O."/>
            <person name="Klopp C."/>
            <person name="Cabau C."/>
            <person name="Zahm M."/>
        </authorList>
    </citation>
    <scope>NUCLEOTIDE SEQUENCE [LARGE SCALE GENOMIC DNA]</scope>
    <source>
        <strain evidence="3">RS831</strain>
        <tissue evidence="3">Whole body</tissue>
    </source>
</reference>
<name>A0A3S2MBE4_ORYJA</name>
<feature type="signal peptide" evidence="2">
    <location>
        <begin position="1"/>
        <end position="19"/>
    </location>
</feature>
<feature type="chain" id="PRO_5018614077" evidence="2">
    <location>
        <begin position="20"/>
        <end position="178"/>
    </location>
</feature>
<sequence>MGADSVLAFFMLTVCFSNAFSLPVARQSQNADELLGKYNEILSLSGSLGLVQSMDSSVDKIEVELETNEVEPEASLEKLETVRTSIVSDAASNQTVSDAASNQTVSDAASNQTVSDAASNQTVSDAASNQTVSDAASNQTVSDAAVRQQPDYSVPHNSPPPELCDGRGRTFQPAEELQ</sequence>
<dbReference type="EMBL" id="ML136807">
    <property type="protein sequence ID" value="RVE55382.1"/>
    <property type="molecule type" value="Genomic_DNA"/>
</dbReference>
<feature type="region of interest" description="Disordered" evidence="1">
    <location>
        <begin position="88"/>
        <end position="178"/>
    </location>
</feature>